<accession>A0A1F8E0F8</accession>
<keyword evidence="1" id="KW-1133">Transmembrane helix</keyword>
<sequence length="205" mass="23907">MEYFFQYIFSGIATIVTGTVAIAIYFHQKRNNKIQAARVLLTEIRTAEEQIGVIREKIITGDTSDMPNSVFQTNNWKKYAHLFVSNFDQDDLKLINSFYDYGELIEEFAKRESNYFWIATEERARITVQMIARFVDEEFHKIPQERDTNNIELKKQFFNVGMDNHNTPYSPKKTLKGIENRLSKIQTITTSSTGAKLKKLAKLDK</sequence>
<evidence type="ECO:0000313" key="3">
    <source>
        <dbReference type="Proteomes" id="UP000179057"/>
    </source>
</evidence>
<dbReference type="EMBL" id="MGIV01000014">
    <property type="protein sequence ID" value="OGM94210.1"/>
    <property type="molecule type" value="Genomic_DNA"/>
</dbReference>
<name>A0A1F8E0F8_9BACT</name>
<reference evidence="2 3" key="1">
    <citation type="journal article" date="2016" name="Nat. Commun.">
        <title>Thousands of microbial genomes shed light on interconnected biogeochemical processes in an aquifer system.</title>
        <authorList>
            <person name="Anantharaman K."/>
            <person name="Brown C.T."/>
            <person name="Hug L.A."/>
            <person name="Sharon I."/>
            <person name="Castelle C.J."/>
            <person name="Probst A.J."/>
            <person name="Thomas B.C."/>
            <person name="Singh A."/>
            <person name="Wilkins M.J."/>
            <person name="Karaoz U."/>
            <person name="Brodie E.L."/>
            <person name="Williams K.H."/>
            <person name="Hubbard S.S."/>
            <person name="Banfield J.F."/>
        </authorList>
    </citation>
    <scope>NUCLEOTIDE SEQUENCE [LARGE SCALE GENOMIC DNA]</scope>
</reference>
<evidence type="ECO:0000313" key="2">
    <source>
        <dbReference type="EMBL" id="OGM94210.1"/>
    </source>
</evidence>
<protein>
    <recommendedName>
        <fullName evidence="4">DUF4760 domain-containing protein</fullName>
    </recommendedName>
</protein>
<comment type="caution">
    <text evidence="2">The sequence shown here is derived from an EMBL/GenBank/DDBJ whole genome shotgun (WGS) entry which is preliminary data.</text>
</comment>
<gene>
    <name evidence="2" type="ORF">A2610_02825</name>
</gene>
<feature type="transmembrane region" description="Helical" evidence="1">
    <location>
        <begin position="6"/>
        <end position="26"/>
    </location>
</feature>
<evidence type="ECO:0000256" key="1">
    <source>
        <dbReference type="SAM" id="Phobius"/>
    </source>
</evidence>
<dbReference type="Proteomes" id="UP000179057">
    <property type="component" value="Unassembled WGS sequence"/>
</dbReference>
<keyword evidence="1" id="KW-0472">Membrane</keyword>
<dbReference type="AlphaFoldDB" id="A0A1F8E0F8"/>
<evidence type="ECO:0008006" key="4">
    <source>
        <dbReference type="Google" id="ProtNLM"/>
    </source>
</evidence>
<proteinExistence type="predicted"/>
<organism evidence="2 3">
    <name type="scientific">Candidatus Wolfebacteria bacterium RIFOXYD1_FULL_48_65</name>
    <dbReference type="NCBI Taxonomy" id="1802561"/>
    <lineage>
        <taxon>Bacteria</taxon>
        <taxon>Candidatus Wolfeibacteriota</taxon>
    </lineage>
</organism>
<keyword evidence="1" id="KW-0812">Transmembrane</keyword>